<organism evidence="11 12">
    <name type="scientific">Coptotermes formosanus</name>
    <name type="common">Formosan subterranean termite</name>
    <dbReference type="NCBI Taxonomy" id="36987"/>
    <lineage>
        <taxon>Eukaryota</taxon>
        <taxon>Metazoa</taxon>
        <taxon>Ecdysozoa</taxon>
        <taxon>Arthropoda</taxon>
        <taxon>Hexapoda</taxon>
        <taxon>Insecta</taxon>
        <taxon>Pterygota</taxon>
        <taxon>Neoptera</taxon>
        <taxon>Polyneoptera</taxon>
        <taxon>Dictyoptera</taxon>
        <taxon>Blattodea</taxon>
        <taxon>Blattoidea</taxon>
        <taxon>Termitoidae</taxon>
        <taxon>Rhinotermitidae</taxon>
        <taxon>Coptotermes</taxon>
    </lineage>
</organism>
<evidence type="ECO:0000256" key="6">
    <source>
        <dbReference type="ARBA" id="ARBA00023136"/>
    </source>
</evidence>
<dbReference type="GO" id="GO:0015276">
    <property type="term" value="F:ligand-gated monoatomic ion channel activity"/>
    <property type="evidence" value="ECO:0007669"/>
    <property type="project" value="InterPro"/>
</dbReference>
<evidence type="ECO:0000256" key="3">
    <source>
        <dbReference type="ARBA" id="ARBA00022475"/>
    </source>
</evidence>
<evidence type="ECO:0000313" key="11">
    <source>
        <dbReference type="EMBL" id="GFG28244.1"/>
    </source>
</evidence>
<evidence type="ECO:0000256" key="1">
    <source>
        <dbReference type="ARBA" id="ARBA00004651"/>
    </source>
</evidence>
<feature type="domain" description="Ionotropic glutamate receptor C-terminal" evidence="10">
    <location>
        <begin position="299"/>
        <end position="557"/>
    </location>
</feature>
<keyword evidence="4 9" id="KW-0812">Transmembrane</keyword>
<dbReference type="InterPro" id="IPR052192">
    <property type="entry name" value="Insect_Ionotropic_Sensory_Rcpt"/>
</dbReference>
<comment type="caution">
    <text evidence="11">The sequence shown here is derived from an EMBL/GenBank/DDBJ whole genome shotgun (WGS) entry which is preliminary data.</text>
</comment>
<feature type="transmembrane region" description="Helical" evidence="9">
    <location>
        <begin position="549"/>
        <end position="566"/>
    </location>
</feature>
<keyword evidence="3" id="KW-1003">Cell membrane</keyword>
<reference evidence="12" key="1">
    <citation type="submission" date="2020-01" db="EMBL/GenBank/DDBJ databases">
        <title>Draft genome sequence of the Termite Coptotermes fromosanus.</title>
        <authorList>
            <person name="Itakura S."/>
            <person name="Yosikawa Y."/>
            <person name="Umezawa K."/>
        </authorList>
    </citation>
    <scope>NUCLEOTIDE SEQUENCE [LARGE SCALE GENOMIC DNA]</scope>
</reference>
<comment type="similarity">
    <text evidence="2">Belongs to the glutamate-gated ion channel (TC 1.A.10.1) family.</text>
</comment>
<dbReference type="AlphaFoldDB" id="A0A6L2P7S5"/>
<dbReference type="SUPFAM" id="SSF53850">
    <property type="entry name" value="Periplasmic binding protein-like II"/>
    <property type="match status" value="1"/>
</dbReference>
<protein>
    <recommendedName>
        <fullName evidence="10">Ionotropic glutamate receptor C-terminal domain-containing protein</fullName>
    </recommendedName>
</protein>
<proteinExistence type="inferred from homology"/>
<evidence type="ECO:0000313" key="12">
    <source>
        <dbReference type="Proteomes" id="UP000502823"/>
    </source>
</evidence>
<dbReference type="InParanoid" id="A0A6L2P7S5"/>
<dbReference type="PANTHER" id="PTHR42643">
    <property type="entry name" value="IONOTROPIC RECEPTOR 20A-RELATED"/>
    <property type="match status" value="1"/>
</dbReference>
<dbReference type="GO" id="GO:0050906">
    <property type="term" value="P:detection of stimulus involved in sensory perception"/>
    <property type="evidence" value="ECO:0007669"/>
    <property type="project" value="UniProtKB-ARBA"/>
</dbReference>
<evidence type="ECO:0000256" key="4">
    <source>
        <dbReference type="ARBA" id="ARBA00022692"/>
    </source>
</evidence>
<dbReference type="Pfam" id="PF00060">
    <property type="entry name" value="Lig_chan"/>
    <property type="match status" value="1"/>
</dbReference>
<evidence type="ECO:0000259" key="10">
    <source>
        <dbReference type="Pfam" id="PF00060"/>
    </source>
</evidence>
<comment type="subcellular location">
    <subcellularLocation>
        <location evidence="1">Cell membrane</location>
        <topology evidence="1">Multi-pass membrane protein</topology>
    </subcellularLocation>
</comment>
<keyword evidence="5 9" id="KW-1133">Transmembrane helix</keyword>
<dbReference type="PANTHER" id="PTHR42643:SF33">
    <property type="entry name" value="GLUTAMATE RECEPTOR 2-LIKE PROTEIN"/>
    <property type="match status" value="1"/>
</dbReference>
<dbReference type="Gene3D" id="1.10.287.70">
    <property type="match status" value="1"/>
</dbReference>
<name>A0A6L2P7S5_COPFO</name>
<evidence type="ECO:0000256" key="9">
    <source>
        <dbReference type="SAM" id="Phobius"/>
    </source>
</evidence>
<keyword evidence="6 9" id="KW-0472">Membrane</keyword>
<evidence type="ECO:0000256" key="5">
    <source>
        <dbReference type="ARBA" id="ARBA00022989"/>
    </source>
</evidence>
<accession>A0A6L2P7S5</accession>
<keyword evidence="7" id="KW-0675">Receptor</keyword>
<feature type="non-terminal residue" evidence="11">
    <location>
        <position position="567"/>
    </location>
</feature>
<dbReference type="InterPro" id="IPR001320">
    <property type="entry name" value="Iontro_rcpt_C"/>
</dbReference>
<keyword evidence="8" id="KW-0325">Glycoprotein</keyword>
<dbReference type="GO" id="GO:0005886">
    <property type="term" value="C:plasma membrane"/>
    <property type="evidence" value="ECO:0007669"/>
    <property type="project" value="UniProtKB-SubCell"/>
</dbReference>
<gene>
    <name evidence="11" type="ORF">Cfor_06745</name>
</gene>
<sequence>MKFFSERGVRAKTQRDCGAVDTAAVLRVHSHKLCVVLNWQSAGSDRILTEASALKLHSNLHYWLILTVADSSADTNTPVADTLADPPPDDTLMAPNASSVPLSLVTTLGSLELALDSHVTVARPGRHGGQIALQDVYRVKRGLPLTVTAPRHWSPGQQFPLGPRRDSYGGAVFPTATVVVGDVWENFLDWRYKHVNSLTKFHYVLVEHVSRMLNFRTNVTPMDSWGFPVRNTTDYDGVIGLLQRGEIELASVGLLHKTARMDVVDYAGETVCYEGTFLFLKPTLSDVSNIYTLPFSRAVWVTYLVATAVLCCALHAAQAAESGTGGSAAARPVSLSDSVLTAVGIVCQEGSTRDPHSVSARIVFLSLLLLSLFLTTSYSAIIVSLLQTTSTAINTLTDLMNSPFTLTMNAVATNMKYVNETTDADIKELYFKHLFTQPYHRAFTSSEVGVDRMRKGLYAFHGDADAFRIISETYEEHEKCRLQSIKMFSTVQLALTVRKGSPYREHIRRRARWLKESGLSQREYKYWVVQKPTCQASTEGFRSVRLQDFYPVLLVYAYGLLLAVALL</sequence>
<dbReference type="OrthoDB" id="9997229at2759"/>
<evidence type="ECO:0000256" key="2">
    <source>
        <dbReference type="ARBA" id="ARBA00008685"/>
    </source>
</evidence>
<feature type="transmembrane region" description="Helical" evidence="9">
    <location>
        <begin position="362"/>
        <end position="386"/>
    </location>
</feature>
<dbReference type="Gene3D" id="3.40.190.10">
    <property type="entry name" value="Periplasmic binding protein-like II"/>
    <property type="match status" value="1"/>
</dbReference>
<keyword evidence="12" id="KW-1185">Reference proteome</keyword>
<evidence type="ECO:0000256" key="7">
    <source>
        <dbReference type="ARBA" id="ARBA00023170"/>
    </source>
</evidence>
<dbReference type="EMBL" id="BLKM01009818">
    <property type="protein sequence ID" value="GFG28244.1"/>
    <property type="molecule type" value="Genomic_DNA"/>
</dbReference>
<dbReference type="Proteomes" id="UP000502823">
    <property type="component" value="Unassembled WGS sequence"/>
</dbReference>
<evidence type="ECO:0000256" key="8">
    <source>
        <dbReference type="ARBA" id="ARBA00023180"/>
    </source>
</evidence>